<gene>
    <name evidence="8" type="ORF">Q4F19_05425</name>
</gene>
<evidence type="ECO:0000313" key="9">
    <source>
        <dbReference type="Proteomes" id="UP001169764"/>
    </source>
</evidence>
<evidence type="ECO:0000313" key="8">
    <source>
        <dbReference type="EMBL" id="MDO6413815.1"/>
    </source>
</evidence>
<dbReference type="Proteomes" id="UP001169764">
    <property type="component" value="Unassembled WGS sequence"/>
</dbReference>
<reference evidence="8" key="1">
    <citation type="submission" date="2023-07" db="EMBL/GenBank/DDBJ databases">
        <authorList>
            <person name="Kim M."/>
        </authorList>
    </citation>
    <scope>NUCLEOTIDE SEQUENCE</scope>
    <source>
        <strain evidence="8">BIUV-7</strain>
    </source>
</reference>
<evidence type="ECO:0000256" key="7">
    <source>
        <dbReference type="ARBA" id="ARBA00033135"/>
    </source>
</evidence>
<dbReference type="Gene3D" id="2.30.30.110">
    <property type="match status" value="1"/>
</dbReference>
<evidence type="ECO:0000256" key="6">
    <source>
        <dbReference type="ARBA" id="ARBA00029628"/>
    </source>
</evidence>
<accession>A0ABT8Y673</accession>
<keyword evidence="4" id="KW-0805">Transcription regulation</keyword>
<sequence length="99" mass="10666">MAQFDLYRLAGAGGLFVDCQSDLLRDLTTRLVLPLVAEGTVYIFPSRLNPMLEIDGVGYVLMAHLPATLPRSVLRNPVGTARAHRLAITSAIDMLTGGV</sequence>
<dbReference type="Pfam" id="PF01845">
    <property type="entry name" value="CcdB"/>
    <property type="match status" value="1"/>
</dbReference>
<dbReference type="EMBL" id="JAUOTP010000002">
    <property type="protein sequence ID" value="MDO6413815.1"/>
    <property type="molecule type" value="Genomic_DNA"/>
</dbReference>
<dbReference type="InterPro" id="IPR011067">
    <property type="entry name" value="Plasmid_toxin/cell-grow_inhib"/>
</dbReference>
<dbReference type="RefSeq" id="WP_303540534.1">
    <property type="nucleotide sequence ID" value="NZ_JAUOTP010000002.1"/>
</dbReference>
<proteinExistence type="inferred from homology"/>
<dbReference type="SUPFAM" id="SSF50118">
    <property type="entry name" value="Cell growth inhibitor/plasmid maintenance toxic component"/>
    <property type="match status" value="1"/>
</dbReference>
<evidence type="ECO:0000256" key="5">
    <source>
        <dbReference type="ARBA" id="ARBA00023163"/>
    </source>
</evidence>
<protein>
    <recommendedName>
        <fullName evidence="2">Toxin CcdB</fullName>
    </recommendedName>
    <alternativeName>
        <fullName evidence="7">Cytotoxic protein CcdB</fullName>
    </alternativeName>
    <alternativeName>
        <fullName evidence="6">Protein LetD</fullName>
    </alternativeName>
</protein>
<evidence type="ECO:0000256" key="3">
    <source>
        <dbReference type="ARBA" id="ARBA00022491"/>
    </source>
</evidence>
<keyword evidence="5" id="KW-0804">Transcription</keyword>
<evidence type="ECO:0000256" key="4">
    <source>
        <dbReference type="ARBA" id="ARBA00023015"/>
    </source>
</evidence>
<keyword evidence="9" id="KW-1185">Reference proteome</keyword>
<keyword evidence="3" id="KW-0678">Repressor</keyword>
<comment type="similarity">
    <text evidence="1">Belongs to the CcdB toxin family.</text>
</comment>
<dbReference type="InterPro" id="IPR002712">
    <property type="entry name" value="CcdB"/>
</dbReference>
<name>A0ABT8Y673_9SPHN</name>
<organism evidence="8 9">
    <name type="scientific">Sphingomonas natans</name>
    <dbReference type="NCBI Taxonomy" id="3063330"/>
    <lineage>
        <taxon>Bacteria</taxon>
        <taxon>Pseudomonadati</taxon>
        <taxon>Pseudomonadota</taxon>
        <taxon>Alphaproteobacteria</taxon>
        <taxon>Sphingomonadales</taxon>
        <taxon>Sphingomonadaceae</taxon>
        <taxon>Sphingomonas</taxon>
    </lineage>
</organism>
<comment type="caution">
    <text evidence="8">The sequence shown here is derived from an EMBL/GenBank/DDBJ whole genome shotgun (WGS) entry which is preliminary data.</text>
</comment>
<evidence type="ECO:0000256" key="1">
    <source>
        <dbReference type="ARBA" id="ARBA00005230"/>
    </source>
</evidence>
<evidence type="ECO:0000256" key="2">
    <source>
        <dbReference type="ARBA" id="ARBA00015075"/>
    </source>
</evidence>